<gene>
    <name evidence="1" type="ORF">FIBSPDRAFT_965036</name>
</gene>
<protein>
    <submittedName>
        <fullName evidence="1">Uncharacterized protein</fullName>
    </submittedName>
</protein>
<proteinExistence type="predicted"/>
<organism evidence="1 2">
    <name type="scientific">Athelia psychrophila</name>
    <dbReference type="NCBI Taxonomy" id="1759441"/>
    <lineage>
        <taxon>Eukaryota</taxon>
        <taxon>Fungi</taxon>
        <taxon>Dikarya</taxon>
        <taxon>Basidiomycota</taxon>
        <taxon>Agaricomycotina</taxon>
        <taxon>Agaricomycetes</taxon>
        <taxon>Agaricomycetidae</taxon>
        <taxon>Atheliales</taxon>
        <taxon>Atheliaceae</taxon>
        <taxon>Athelia</taxon>
    </lineage>
</organism>
<dbReference type="EMBL" id="KV417729">
    <property type="protein sequence ID" value="KZP08173.1"/>
    <property type="molecule type" value="Genomic_DNA"/>
</dbReference>
<evidence type="ECO:0000313" key="1">
    <source>
        <dbReference type="EMBL" id="KZP08173.1"/>
    </source>
</evidence>
<keyword evidence="2" id="KW-1185">Reference proteome</keyword>
<dbReference type="AlphaFoldDB" id="A0A165X3W6"/>
<evidence type="ECO:0000313" key="2">
    <source>
        <dbReference type="Proteomes" id="UP000076532"/>
    </source>
</evidence>
<dbReference type="Proteomes" id="UP000076532">
    <property type="component" value="Unassembled WGS sequence"/>
</dbReference>
<sequence length="144" mass="16474">MLCLVSLAIFGKSSHALRIIGMIQAPHLDTMNLSITQTPRNFQRYESIADKYPQLRWLSIHGALERGILTHFPMMTKLSICDNDPLAPSIRDIFDASQDVFSTLTPRLSSIIVQETFEETIRSFCADRKMLWLAVPEIKVIRRL</sequence>
<accession>A0A165X3W6</accession>
<name>A0A165X3W6_9AGAM</name>
<reference evidence="1 2" key="1">
    <citation type="journal article" date="2016" name="Mol. Biol. Evol.">
        <title>Comparative Genomics of Early-Diverging Mushroom-Forming Fungi Provides Insights into the Origins of Lignocellulose Decay Capabilities.</title>
        <authorList>
            <person name="Nagy L.G."/>
            <person name="Riley R."/>
            <person name="Tritt A."/>
            <person name="Adam C."/>
            <person name="Daum C."/>
            <person name="Floudas D."/>
            <person name="Sun H."/>
            <person name="Yadav J.S."/>
            <person name="Pangilinan J."/>
            <person name="Larsson K.H."/>
            <person name="Matsuura K."/>
            <person name="Barry K."/>
            <person name="Labutti K."/>
            <person name="Kuo R."/>
            <person name="Ohm R.A."/>
            <person name="Bhattacharya S.S."/>
            <person name="Shirouzu T."/>
            <person name="Yoshinaga Y."/>
            <person name="Martin F.M."/>
            <person name="Grigoriev I.V."/>
            <person name="Hibbett D.S."/>
        </authorList>
    </citation>
    <scope>NUCLEOTIDE SEQUENCE [LARGE SCALE GENOMIC DNA]</scope>
    <source>
        <strain evidence="1 2">CBS 109695</strain>
    </source>
</reference>